<evidence type="ECO:0000256" key="2">
    <source>
        <dbReference type="ARBA" id="ARBA00022603"/>
    </source>
</evidence>
<dbReference type="InterPro" id="IPR026024">
    <property type="entry name" value="Chemotaxis_MeTrfase_CheR"/>
</dbReference>
<feature type="domain" description="CheR-type methyltransferase" evidence="7">
    <location>
        <begin position="26"/>
        <end position="301"/>
    </location>
</feature>
<dbReference type="STRING" id="595536.GCA_000178815_03209"/>
<dbReference type="InterPro" id="IPR050903">
    <property type="entry name" value="Bact_Chemotaxis_MeTrfase"/>
</dbReference>
<dbReference type="GO" id="GO:0008983">
    <property type="term" value="F:protein-glutamate O-methyltransferase activity"/>
    <property type="evidence" value="ECO:0007669"/>
    <property type="project" value="UniProtKB-EC"/>
</dbReference>
<evidence type="ECO:0000256" key="5">
    <source>
        <dbReference type="PIRNR" id="PIRNR000410"/>
    </source>
</evidence>
<dbReference type="InterPro" id="IPR022641">
    <property type="entry name" value="CheR_N"/>
</dbReference>
<dbReference type="InterPro" id="IPR022642">
    <property type="entry name" value="CheR_C"/>
</dbReference>
<evidence type="ECO:0000259" key="7">
    <source>
        <dbReference type="PROSITE" id="PS50123"/>
    </source>
</evidence>
<feature type="binding site" evidence="6">
    <location>
        <position position="104"/>
    </location>
    <ligand>
        <name>S-adenosyl-L-methionine</name>
        <dbReference type="ChEBI" id="CHEBI:59789"/>
    </ligand>
</feature>
<reference evidence="9" key="1">
    <citation type="submission" date="2017-10" db="EMBL/GenBank/DDBJ databases">
        <title>Completed PacBio SMRT sequence of Methylosinus trichosporium OB3b reveals presence of a third large plasmid.</title>
        <authorList>
            <person name="Charles T.C."/>
            <person name="Lynch M.D.J."/>
            <person name="Heil J.R."/>
            <person name="Cheng J."/>
        </authorList>
    </citation>
    <scope>NUCLEOTIDE SEQUENCE [LARGE SCALE GENOMIC DNA]</scope>
    <source>
        <strain evidence="9">OB3b</strain>
    </source>
</reference>
<dbReference type="SUPFAM" id="SSF53335">
    <property type="entry name" value="S-adenosyl-L-methionine-dependent methyltransferases"/>
    <property type="match status" value="1"/>
</dbReference>
<evidence type="ECO:0000256" key="4">
    <source>
        <dbReference type="ARBA" id="ARBA00022691"/>
    </source>
</evidence>
<evidence type="ECO:0000313" key="9">
    <source>
        <dbReference type="Proteomes" id="UP000230709"/>
    </source>
</evidence>
<gene>
    <name evidence="8" type="ORF">CQW49_09745</name>
</gene>
<dbReference type="Pfam" id="PF01739">
    <property type="entry name" value="CheR"/>
    <property type="match status" value="1"/>
</dbReference>
<keyword evidence="3 5" id="KW-0808">Transferase</keyword>
<evidence type="ECO:0000256" key="1">
    <source>
        <dbReference type="ARBA" id="ARBA00001541"/>
    </source>
</evidence>
<dbReference type="Gene3D" id="3.40.50.150">
    <property type="entry name" value="Vaccinia Virus protein VP39"/>
    <property type="match status" value="1"/>
</dbReference>
<evidence type="ECO:0000313" key="8">
    <source>
        <dbReference type="EMBL" id="ATQ68135.1"/>
    </source>
</evidence>
<dbReference type="GO" id="GO:0032259">
    <property type="term" value="P:methylation"/>
    <property type="evidence" value="ECO:0007669"/>
    <property type="project" value="UniProtKB-KW"/>
</dbReference>
<dbReference type="Pfam" id="PF03705">
    <property type="entry name" value="CheR_N"/>
    <property type="match status" value="1"/>
</dbReference>
<sequence>MGSEPLRRASEAGLVEGAAHTIRLDALSDRHFRTLTAFIETEVGIRLPPSKRTMVEGRLRRRVKALGLENLDDYARFVFEGGGLVNESIHLIDCMTTNKTDFFREPEHFHMLTQEIVPQLLTQRRRRTDRLKIWSAASSIGAEAYTIAMVLADLAKIERFDFCILGTDICSAALEQARRAVYPDEMLAPTPRAMRERYVMRSRDPGRREARIVPELRRRTRFERLNLMDSAYPVDDDMDVIFCRNVLIYFSAATQQAVVTNLSRHLRPGGYLLLGHSESMAGSKQSELRQIASTVYRREGGRA</sequence>
<evidence type="ECO:0000256" key="3">
    <source>
        <dbReference type="ARBA" id="ARBA00022679"/>
    </source>
</evidence>
<dbReference type="RefSeq" id="WP_003610572.1">
    <property type="nucleotide sequence ID" value="NZ_ADVE02000001.1"/>
</dbReference>
<name>A0A2D2CZI8_METT3</name>
<dbReference type="InterPro" id="IPR000780">
    <property type="entry name" value="CheR_MeTrfase"/>
</dbReference>
<dbReference type="EMBL" id="CP023737">
    <property type="protein sequence ID" value="ATQ68135.1"/>
    <property type="molecule type" value="Genomic_DNA"/>
</dbReference>
<dbReference type="Gene3D" id="1.10.155.10">
    <property type="entry name" value="Chemotaxis receptor methyltransferase CheR, N-terminal domain"/>
    <property type="match status" value="1"/>
</dbReference>
<comment type="catalytic activity">
    <reaction evidence="1 5">
        <text>L-glutamyl-[protein] + S-adenosyl-L-methionine = [protein]-L-glutamate 5-O-methyl ester + S-adenosyl-L-homocysteine</text>
        <dbReference type="Rhea" id="RHEA:24452"/>
        <dbReference type="Rhea" id="RHEA-COMP:10208"/>
        <dbReference type="Rhea" id="RHEA-COMP:10311"/>
        <dbReference type="ChEBI" id="CHEBI:29973"/>
        <dbReference type="ChEBI" id="CHEBI:57856"/>
        <dbReference type="ChEBI" id="CHEBI:59789"/>
        <dbReference type="ChEBI" id="CHEBI:82795"/>
        <dbReference type="EC" id="2.1.1.80"/>
    </reaction>
</comment>
<protein>
    <recommendedName>
        <fullName evidence="5">Chemotaxis protein methyltransferase</fullName>
        <ecNumber evidence="5">2.1.1.80</ecNumber>
    </recommendedName>
</protein>
<dbReference type="PRINTS" id="PR00996">
    <property type="entry name" value="CHERMTFRASE"/>
</dbReference>
<keyword evidence="2 5" id="KW-0489">Methyltransferase</keyword>
<proteinExistence type="predicted"/>
<dbReference type="CDD" id="cd02440">
    <property type="entry name" value="AdoMet_MTases"/>
    <property type="match status" value="1"/>
</dbReference>
<dbReference type="PANTHER" id="PTHR24422:SF26">
    <property type="entry name" value="CHEMOTAXIS PROTEIN METHYLTRANSFERASE"/>
    <property type="match status" value="1"/>
</dbReference>
<organism evidence="8 9">
    <name type="scientific">Methylosinus trichosporium (strain ATCC 35070 / NCIMB 11131 / UNIQEM 75 / OB3b)</name>
    <dbReference type="NCBI Taxonomy" id="595536"/>
    <lineage>
        <taxon>Bacteria</taxon>
        <taxon>Pseudomonadati</taxon>
        <taxon>Pseudomonadota</taxon>
        <taxon>Alphaproteobacteria</taxon>
        <taxon>Hyphomicrobiales</taxon>
        <taxon>Methylocystaceae</taxon>
        <taxon>Methylosinus</taxon>
    </lineage>
</organism>
<dbReference type="EC" id="2.1.1.80" evidence="5"/>
<feature type="binding site" evidence="6">
    <location>
        <position position="168"/>
    </location>
    <ligand>
        <name>S-adenosyl-L-methionine</name>
        <dbReference type="ChEBI" id="CHEBI:59789"/>
    </ligand>
</feature>
<feature type="binding site" evidence="6">
    <location>
        <position position="100"/>
    </location>
    <ligand>
        <name>S-adenosyl-L-methionine</name>
        <dbReference type="ChEBI" id="CHEBI:59789"/>
    </ligand>
</feature>
<dbReference type="PANTHER" id="PTHR24422">
    <property type="entry name" value="CHEMOTAXIS PROTEIN METHYLTRANSFERASE"/>
    <property type="match status" value="1"/>
</dbReference>
<accession>A0A2D2CZI8</accession>
<dbReference type="InterPro" id="IPR029063">
    <property type="entry name" value="SAM-dependent_MTases_sf"/>
</dbReference>
<dbReference type="KEGG" id="mtw:CQW49_09745"/>
<dbReference type="InterPro" id="IPR036804">
    <property type="entry name" value="CheR_N_sf"/>
</dbReference>
<feature type="binding site" evidence="6">
    <location>
        <position position="143"/>
    </location>
    <ligand>
        <name>S-adenosyl-L-methionine</name>
        <dbReference type="ChEBI" id="CHEBI:59789"/>
    </ligand>
</feature>
<dbReference type="PIRSF" id="PIRSF000410">
    <property type="entry name" value="CheR"/>
    <property type="match status" value="1"/>
</dbReference>
<evidence type="ECO:0000256" key="6">
    <source>
        <dbReference type="PIRSR" id="PIRSR000410-1"/>
    </source>
</evidence>
<dbReference type="SUPFAM" id="SSF47757">
    <property type="entry name" value="Chemotaxis receptor methyltransferase CheR, N-terminal domain"/>
    <property type="match status" value="1"/>
</dbReference>
<dbReference type="SMART" id="SM00138">
    <property type="entry name" value="MeTrc"/>
    <property type="match status" value="1"/>
</dbReference>
<feature type="binding site" evidence="6">
    <location>
        <begin position="226"/>
        <end position="227"/>
    </location>
    <ligand>
        <name>S-adenosyl-L-methionine</name>
        <dbReference type="ChEBI" id="CHEBI:59789"/>
    </ligand>
</feature>
<dbReference type="AlphaFoldDB" id="A0A2D2CZI8"/>
<dbReference type="PROSITE" id="PS50123">
    <property type="entry name" value="CHER"/>
    <property type="match status" value="1"/>
</dbReference>
<feature type="binding site" evidence="6">
    <location>
        <position position="98"/>
    </location>
    <ligand>
        <name>S-adenosyl-L-methionine</name>
        <dbReference type="ChEBI" id="CHEBI:59789"/>
    </ligand>
</feature>
<keyword evidence="4 5" id="KW-0949">S-adenosyl-L-methionine</keyword>
<dbReference type="Proteomes" id="UP000230709">
    <property type="component" value="Chromosome"/>
</dbReference>
<feature type="binding site" evidence="6">
    <location>
        <begin position="244"/>
        <end position="245"/>
    </location>
    <ligand>
        <name>S-adenosyl-L-methionine</name>
        <dbReference type="ChEBI" id="CHEBI:59789"/>
    </ligand>
</feature>
<keyword evidence="9" id="KW-1185">Reference proteome</keyword>
<comment type="function">
    <text evidence="5">Methylation of the membrane-bound methyl-accepting chemotaxis proteins (MCP) to form gamma-glutamyl methyl ester residues in MCP.</text>
</comment>